<dbReference type="InterPro" id="IPR027373">
    <property type="entry name" value="RHH_dom"/>
</dbReference>
<evidence type="ECO:0000313" key="2">
    <source>
        <dbReference type="EMBL" id="OYQ17285.1"/>
    </source>
</evidence>
<comment type="caution">
    <text evidence="2">The sequence shown here is derived from an EMBL/GenBank/DDBJ whole genome shotgun (WGS) entry which is preliminary data.</text>
</comment>
<accession>A0A255XLG6</accession>
<dbReference type="EMBL" id="NOXS01000034">
    <property type="protein sequence ID" value="OYQ17285.1"/>
    <property type="molecule type" value="Genomic_DNA"/>
</dbReference>
<dbReference type="Gene3D" id="1.10.3990.20">
    <property type="entry name" value="protein bp1543"/>
    <property type="match status" value="1"/>
</dbReference>
<organism evidence="2 3">
    <name type="scientific">Elstera cyanobacteriorum</name>
    <dbReference type="NCBI Taxonomy" id="2022747"/>
    <lineage>
        <taxon>Bacteria</taxon>
        <taxon>Pseudomonadati</taxon>
        <taxon>Pseudomonadota</taxon>
        <taxon>Alphaproteobacteria</taxon>
        <taxon>Rhodospirillales</taxon>
        <taxon>Rhodospirillaceae</taxon>
        <taxon>Elstera</taxon>
    </lineage>
</organism>
<dbReference type="Proteomes" id="UP000216361">
    <property type="component" value="Unassembled WGS sequence"/>
</dbReference>
<proteinExistence type="predicted"/>
<name>A0A255XLG6_9PROT</name>
<evidence type="ECO:0000259" key="1">
    <source>
        <dbReference type="Pfam" id="PF13467"/>
    </source>
</evidence>
<sequence>MRIVTTSDSDEGARHRRTVIVSGRRTSISVEVAIWDALTDICKREECTLSDLLTLIDQRRLGASLASAIRVFSIFYFRAIAAVASSSGAAPAPRLAEAAAPFDIASAGFQAPPPVAGGIALLDPVLEAFEANRRERLQALAAETDAEAPNT</sequence>
<protein>
    <recommendedName>
        <fullName evidence="1">Ribbon-helix-helix domain-containing protein</fullName>
    </recommendedName>
</protein>
<reference evidence="2 3" key="1">
    <citation type="submission" date="2017-07" db="EMBL/GenBank/DDBJ databases">
        <title>Elstera cyanobacteriorum sp. nov., a novel bacterium isolated from cyanobacterial aggregates in a eutrophic lake.</title>
        <authorList>
            <person name="Cai H."/>
        </authorList>
    </citation>
    <scope>NUCLEOTIDE SEQUENCE [LARGE SCALE GENOMIC DNA]</scope>
    <source>
        <strain evidence="2 3">TH019</strain>
    </source>
</reference>
<dbReference type="InterPro" id="IPR038268">
    <property type="entry name" value="RHH_sf"/>
</dbReference>
<dbReference type="OrthoDB" id="8479603at2"/>
<dbReference type="AlphaFoldDB" id="A0A255XLG6"/>
<dbReference type="Pfam" id="PF13467">
    <property type="entry name" value="RHH_4"/>
    <property type="match status" value="1"/>
</dbReference>
<feature type="domain" description="Ribbon-helix-helix" evidence="1">
    <location>
        <begin position="16"/>
        <end position="76"/>
    </location>
</feature>
<keyword evidence="3" id="KW-1185">Reference proteome</keyword>
<evidence type="ECO:0000313" key="3">
    <source>
        <dbReference type="Proteomes" id="UP000216361"/>
    </source>
</evidence>
<gene>
    <name evidence="2" type="ORF">CHR90_15035</name>
</gene>